<accession>A0A0B7B7T3</accession>
<evidence type="ECO:0000256" key="1">
    <source>
        <dbReference type="SAM" id="MobiDB-lite"/>
    </source>
</evidence>
<gene>
    <name evidence="2" type="primary">ORF167908</name>
</gene>
<dbReference type="AlphaFoldDB" id="A0A0B7B7T3"/>
<proteinExistence type="predicted"/>
<dbReference type="EMBL" id="HACG01042062">
    <property type="protein sequence ID" value="CEK88927.1"/>
    <property type="molecule type" value="Transcribed_RNA"/>
</dbReference>
<feature type="region of interest" description="Disordered" evidence="1">
    <location>
        <begin position="39"/>
        <end position="59"/>
    </location>
</feature>
<evidence type="ECO:0000313" key="2">
    <source>
        <dbReference type="EMBL" id="CEK88927.1"/>
    </source>
</evidence>
<sequence length="59" mass="6296">MKYIVSETISTLYSLKNQSCNSTVVSALASYARGRGSISSNCHQSQVNPALSTKKSIGK</sequence>
<organism evidence="2">
    <name type="scientific">Arion vulgaris</name>
    <dbReference type="NCBI Taxonomy" id="1028688"/>
    <lineage>
        <taxon>Eukaryota</taxon>
        <taxon>Metazoa</taxon>
        <taxon>Spiralia</taxon>
        <taxon>Lophotrochozoa</taxon>
        <taxon>Mollusca</taxon>
        <taxon>Gastropoda</taxon>
        <taxon>Heterobranchia</taxon>
        <taxon>Euthyneura</taxon>
        <taxon>Panpulmonata</taxon>
        <taxon>Eupulmonata</taxon>
        <taxon>Stylommatophora</taxon>
        <taxon>Helicina</taxon>
        <taxon>Arionoidea</taxon>
        <taxon>Arionidae</taxon>
        <taxon>Arion</taxon>
    </lineage>
</organism>
<name>A0A0B7B7T3_9EUPU</name>
<reference evidence="2" key="1">
    <citation type="submission" date="2014-12" db="EMBL/GenBank/DDBJ databases">
        <title>Insight into the proteome of Arion vulgaris.</title>
        <authorList>
            <person name="Aradska J."/>
            <person name="Bulat T."/>
            <person name="Smidak R."/>
            <person name="Sarate P."/>
            <person name="Gangsoo J."/>
            <person name="Sialana F."/>
            <person name="Bilban M."/>
            <person name="Lubec G."/>
        </authorList>
    </citation>
    <scope>NUCLEOTIDE SEQUENCE</scope>
    <source>
        <tissue evidence="2">Skin</tissue>
    </source>
</reference>
<protein>
    <submittedName>
        <fullName evidence="2">Uncharacterized protein</fullName>
    </submittedName>
</protein>